<dbReference type="EMBL" id="JAABOA010007544">
    <property type="protein sequence ID" value="KAF9540501.1"/>
    <property type="molecule type" value="Genomic_DNA"/>
</dbReference>
<accession>A0A9P6F2J8</accession>
<name>A0A9P6F2J8_9FUNG</name>
<organism evidence="1 2">
    <name type="scientific">Lunasporangiospora selenospora</name>
    <dbReference type="NCBI Taxonomy" id="979761"/>
    <lineage>
        <taxon>Eukaryota</taxon>
        <taxon>Fungi</taxon>
        <taxon>Fungi incertae sedis</taxon>
        <taxon>Mucoromycota</taxon>
        <taxon>Mortierellomycotina</taxon>
        <taxon>Mortierellomycetes</taxon>
        <taxon>Mortierellales</taxon>
        <taxon>Mortierellaceae</taxon>
        <taxon>Lunasporangiospora</taxon>
    </lineage>
</organism>
<dbReference type="OrthoDB" id="2432695at2759"/>
<dbReference type="AlphaFoldDB" id="A0A9P6F2J8"/>
<dbReference type="Proteomes" id="UP000780801">
    <property type="component" value="Unassembled WGS sequence"/>
</dbReference>
<feature type="non-terminal residue" evidence="1">
    <location>
        <position position="154"/>
    </location>
</feature>
<evidence type="ECO:0000313" key="1">
    <source>
        <dbReference type="EMBL" id="KAF9540501.1"/>
    </source>
</evidence>
<proteinExistence type="predicted"/>
<gene>
    <name evidence="1" type="ORF">BGW38_009869</name>
</gene>
<evidence type="ECO:0008006" key="3">
    <source>
        <dbReference type="Google" id="ProtNLM"/>
    </source>
</evidence>
<sequence length="154" mass="17485">MESNIIGVSGWEYLGHLASLLERFDYLTTLVSASVSYATIPFTIFVYNELIDHLEDFIDKHEGSGKFPDIVAAAKTAREKMLKYYAETDLTPIYSIATAMHPNMRFSYWNEQDWEAMYQKAAQEMVRTEWALNYANVSTGGNSTQPVTQSNESS</sequence>
<protein>
    <recommendedName>
        <fullName evidence="3">hAT-like transposase RNase-H fold domain-containing protein</fullName>
    </recommendedName>
</protein>
<keyword evidence="2" id="KW-1185">Reference proteome</keyword>
<reference evidence="1" key="1">
    <citation type="journal article" date="2020" name="Fungal Divers.">
        <title>Resolving the Mortierellaceae phylogeny through synthesis of multi-gene phylogenetics and phylogenomics.</title>
        <authorList>
            <person name="Vandepol N."/>
            <person name="Liber J."/>
            <person name="Desiro A."/>
            <person name="Na H."/>
            <person name="Kennedy M."/>
            <person name="Barry K."/>
            <person name="Grigoriev I.V."/>
            <person name="Miller A.N."/>
            <person name="O'Donnell K."/>
            <person name="Stajich J.E."/>
            <person name="Bonito G."/>
        </authorList>
    </citation>
    <scope>NUCLEOTIDE SEQUENCE</scope>
    <source>
        <strain evidence="1">KOD1015</strain>
    </source>
</reference>
<evidence type="ECO:0000313" key="2">
    <source>
        <dbReference type="Proteomes" id="UP000780801"/>
    </source>
</evidence>
<comment type="caution">
    <text evidence="1">The sequence shown here is derived from an EMBL/GenBank/DDBJ whole genome shotgun (WGS) entry which is preliminary data.</text>
</comment>